<dbReference type="SUPFAM" id="SSF48452">
    <property type="entry name" value="TPR-like"/>
    <property type="match status" value="1"/>
</dbReference>
<keyword evidence="1" id="KW-0175">Coiled coil</keyword>
<dbReference type="Pfam" id="PF13432">
    <property type="entry name" value="TPR_16"/>
    <property type="match status" value="1"/>
</dbReference>
<dbReference type="InterPro" id="IPR011990">
    <property type="entry name" value="TPR-like_helical_dom_sf"/>
</dbReference>
<protein>
    <recommendedName>
        <fullName evidence="3">Outer membrane lipoprotein BamD-like domain-containing protein</fullName>
    </recommendedName>
</protein>
<evidence type="ECO:0000256" key="1">
    <source>
        <dbReference type="SAM" id="Coils"/>
    </source>
</evidence>
<organism evidence="2">
    <name type="scientific">marine metagenome</name>
    <dbReference type="NCBI Taxonomy" id="408172"/>
    <lineage>
        <taxon>unclassified sequences</taxon>
        <taxon>metagenomes</taxon>
        <taxon>ecological metagenomes</taxon>
    </lineage>
</organism>
<dbReference type="EMBL" id="UINC01002393">
    <property type="protein sequence ID" value="SUZ96202.1"/>
    <property type="molecule type" value="Genomic_DNA"/>
</dbReference>
<feature type="coiled-coil region" evidence="1">
    <location>
        <begin position="80"/>
        <end position="107"/>
    </location>
</feature>
<evidence type="ECO:0000313" key="2">
    <source>
        <dbReference type="EMBL" id="SUZ96202.1"/>
    </source>
</evidence>
<dbReference type="Gene3D" id="1.25.40.10">
    <property type="entry name" value="Tetratricopeptide repeat domain"/>
    <property type="match status" value="1"/>
</dbReference>
<feature type="coiled-coil region" evidence="1">
    <location>
        <begin position="27"/>
        <end position="54"/>
    </location>
</feature>
<dbReference type="InterPro" id="IPR019734">
    <property type="entry name" value="TPR_rpt"/>
</dbReference>
<reference evidence="2" key="1">
    <citation type="submission" date="2018-05" db="EMBL/GenBank/DDBJ databases">
        <authorList>
            <person name="Lanie J.A."/>
            <person name="Ng W.-L."/>
            <person name="Kazmierczak K.M."/>
            <person name="Andrzejewski T.M."/>
            <person name="Davidsen T.M."/>
            <person name="Wayne K.J."/>
            <person name="Tettelin H."/>
            <person name="Glass J.I."/>
            <person name="Rusch D."/>
            <person name="Podicherti R."/>
            <person name="Tsui H.-C.T."/>
            <person name="Winkler M.E."/>
        </authorList>
    </citation>
    <scope>NUCLEOTIDE SEQUENCE</scope>
</reference>
<gene>
    <name evidence="2" type="ORF">METZ01_LOCUS49056</name>
</gene>
<dbReference type="Pfam" id="PF13174">
    <property type="entry name" value="TPR_6"/>
    <property type="match status" value="1"/>
</dbReference>
<accession>A0A381RWG6</accession>
<proteinExistence type="predicted"/>
<sequence>MTKSYTLLSIVFYLVVVLISSVNAQSSKNYDKELRRLNAKIDRVRVLVDSLEFNDRLLLPELMAAFRQAVSSKSQQDSITVVIMKRINTLNNKIAKLENQAKFMDSTSLEIYNKLVMIENKIVTLTNSYNEMSKMKSGKSINLEPQFNAAKYKKHYMKSLGHFQNQEYDSAIKGFSELVTSDATNDLADNCQYWLAECYYSKKDFKRAIGEFTKVFNYAGTDKDDDAQLKLGLAYQSMGSIEKAKEEFQRLIDYFPGSEYYPKAKDALRKLALD</sequence>
<dbReference type="PROSITE" id="PS50005">
    <property type="entry name" value="TPR"/>
    <property type="match status" value="1"/>
</dbReference>
<evidence type="ECO:0008006" key="3">
    <source>
        <dbReference type="Google" id="ProtNLM"/>
    </source>
</evidence>
<dbReference type="AlphaFoldDB" id="A0A381RWG6"/>
<name>A0A381RWG6_9ZZZZ</name>